<keyword evidence="2" id="KW-0732">Signal</keyword>
<feature type="signal peptide" evidence="2">
    <location>
        <begin position="1"/>
        <end position="38"/>
    </location>
</feature>
<protein>
    <submittedName>
        <fullName evidence="3">Putative secreted protein</fullName>
    </submittedName>
</protein>
<sequence>MRMRCDAVHHWVTLATHRSDQQLLVLLLLLLLLLHCSSYGPGIIDNLLATEPPIPCAQKKNSNSNSKESEKKNDSETKNASSPSPPRGSWVAAQHNYWSRETH</sequence>
<name>A0A2M4DED5_ANODA</name>
<feature type="compositionally biased region" description="Basic and acidic residues" evidence="1">
    <location>
        <begin position="67"/>
        <end position="77"/>
    </location>
</feature>
<evidence type="ECO:0000256" key="1">
    <source>
        <dbReference type="SAM" id="MobiDB-lite"/>
    </source>
</evidence>
<reference evidence="3" key="1">
    <citation type="submission" date="2018-01" db="EMBL/GenBank/DDBJ databases">
        <title>An insight into the sialome of Amazonian anophelines.</title>
        <authorList>
            <person name="Ribeiro J.M."/>
            <person name="Scarpassa V."/>
            <person name="Calvo E."/>
        </authorList>
    </citation>
    <scope>NUCLEOTIDE SEQUENCE</scope>
</reference>
<proteinExistence type="predicted"/>
<evidence type="ECO:0000313" key="3">
    <source>
        <dbReference type="EMBL" id="MBW75859.1"/>
    </source>
</evidence>
<accession>A0A2M4DED5</accession>
<dbReference type="EMBL" id="GGFL01011681">
    <property type="protein sequence ID" value="MBW75859.1"/>
    <property type="molecule type" value="Transcribed_RNA"/>
</dbReference>
<organism evidence="3">
    <name type="scientific">Anopheles darlingi</name>
    <name type="common">Mosquito</name>
    <dbReference type="NCBI Taxonomy" id="43151"/>
    <lineage>
        <taxon>Eukaryota</taxon>
        <taxon>Metazoa</taxon>
        <taxon>Ecdysozoa</taxon>
        <taxon>Arthropoda</taxon>
        <taxon>Hexapoda</taxon>
        <taxon>Insecta</taxon>
        <taxon>Pterygota</taxon>
        <taxon>Neoptera</taxon>
        <taxon>Endopterygota</taxon>
        <taxon>Diptera</taxon>
        <taxon>Nematocera</taxon>
        <taxon>Culicoidea</taxon>
        <taxon>Culicidae</taxon>
        <taxon>Anophelinae</taxon>
        <taxon>Anopheles</taxon>
    </lineage>
</organism>
<dbReference type="AlphaFoldDB" id="A0A2M4DED5"/>
<feature type="region of interest" description="Disordered" evidence="1">
    <location>
        <begin position="54"/>
        <end position="103"/>
    </location>
</feature>
<evidence type="ECO:0000256" key="2">
    <source>
        <dbReference type="SAM" id="SignalP"/>
    </source>
</evidence>
<feature type="chain" id="PRO_5014999212" evidence="2">
    <location>
        <begin position="39"/>
        <end position="103"/>
    </location>
</feature>